<organism evidence="2 3">
    <name type="scientific">Bordetella petrii (strain ATCC BAA-461 / DSM 12804 / CCUG 43448 / CIP 107267 / Se-1111R)</name>
    <dbReference type="NCBI Taxonomy" id="340100"/>
    <lineage>
        <taxon>Bacteria</taxon>
        <taxon>Pseudomonadati</taxon>
        <taxon>Pseudomonadota</taxon>
        <taxon>Betaproteobacteria</taxon>
        <taxon>Burkholderiales</taxon>
        <taxon>Alcaligenaceae</taxon>
        <taxon>Bordetella</taxon>
    </lineage>
</organism>
<dbReference type="InterPro" id="IPR014030">
    <property type="entry name" value="Ketoacyl_synth_N"/>
</dbReference>
<proteinExistence type="predicted"/>
<dbReference type="InterPro" id="IPR016039">
    <property type="entry name" value="Thiolase-like"/>
</dbReference>
<dbReference type="STRING" id="94624.Bpet4373"/>
<protein>
    <recommendedName>
        <fullName evidence="1">Beta-ketoacyl synthase-like N-terminal domain-containing protein</fullName>
    </recommendedName>
</protein>
<dbReference type="SUPFAM" id="SSF53901">
    <property type="entry name" value="Thiolase-like"/>
    <property type="match status" value="1"/>
</dbReference>
<dbReference type="eggNOG" id="COG0304">
    <property type="taxonomic scope" value="Bacteria"/>
</dbReference>
<dbReference type="Pfam" id="PF13723">
    <property type="entry name" value="Ketoacyl-synt_2"/>
    <property type="match status" value="1"/>
</dbReference>
<dbReference type="Proteomes" id="UP000001225">
    <property type="component" value="Chromosome"/>
</dbReference>
<sequence length="242" mass="27000">MLTFSIEKWEAWAPGLITDIHWREWACSPYCPYPAETEELPSTHFLPAMQRRRLSPLARMVFGCAWPLAENLAPMPVVFASRHGETTRSFRLLRDLAAGEPLSPTAFGLSVHNAILGQWSIVRKETEETIALAGDTDMLEHAVQEACMLLHAGSPRVLLVVAEERPPPAYLAWIDDAPFSYVVALRLSAGNDWQLGIAPAGQAPCSSAWPHPLNLLRNLINGTPSWSHAGPTRHWQWRRMPA</sequence>
<dbReference type="GO" id="GO:0016746">
    <property type="term" value="F:acyltransferase activity"/>
    <property type="evidence" value="ECO:0007669"/>
    <property type="project" value="InterPro"/>
</dbReference>
<dbReference type="AlphaFoldDB" id="A9ICW7"/>
<dbReference type="KEGG" id="bpt:Bpet4373"/>
<accession>A9ICW7</accession>
<keyword evidence="3" id="KW-1185">Reference proteome</keyword>
<evidence type="ECO:0000259" key="1">
    <source>
        <dbReference type="Pfam" id="PF13723"/>
    </source>
</evidence>
<gene>
    <name evidence="2" type="ordered locus">Bpet4373</name>
</gene>
<reference evidence="2 3" key="1">
    <citation type="journal article" date="2008" name="BMC Genomics">
        <title>The missing link: Bordetella petrii is endowed with both the metabolic versatility of environmental bacteria and virulence traits of pathogenic Bordetellae.</title>
        <authorList>
            <person name="Gross R."/>
            <person name="Guzman C.A."/>
            <person name="Sebaihia M."/>
            <person name="Martins Dos Santos V.A."/>
            <person name="Pieper D.H."/>
            <person name="Koebnik R."/>
            <person name="Lechner M."/>
            <person name="Bartels D."/>
            <person name="Buhrmester J."/>
            <person name="Choudhuri J.V."/>
            <person name="Ebensen T."/>
            <person name="Gaigalat L."/>
            <person name="Herrmann S."/>
            <person name="Khachane A.N."/>
            <person name="Larisch C."/>
            <person name="Link S."/>
            <person name="Linke B."/>
            <person name="Meyer F."/>
            <person name="Mormann S."/>
            <person name="Nakunst D."/>
            <person name="Rueckert C."/>
            <person name="Schneiker-Bekel S."/>
            <person name="Schulze K."/>
            <person name="Vorhoelter F.J."/>
            <person name="Yevsa T."/>
            <person name="Engle J.T."/>
            <person name="Goldman W.E."/>
            <person name="Puehler A."/>
            <person name="Goebel U.B."/>
            <person name="Goesmann A."/>
            <person name="Bloecker H."/>
            <person name="Kaiser O."/>
            <person name="Martinez-Arias R."/>
        </authorList>
    </citation>
    <scope>NUCLEOTIDE SEQUENCE [LARGE SCALE GENOMIC DNA]</scope>
    <source>
        <strain evidence="3">ATCC BAA-461 / DSM 12804 / CCUG 43448 / CIP 107267 / Se-1111R</strain>
    </source>
</reference>
<feature type="domain" description="Beta-ketoacyl synthase-like N-terminal" evidence="1">
    <location>
        <begin position="22"/>
        <end position="237"/>
    </location>
</feature>
<name>A9ICW7_BORPD</name>
<dbReference type="EMBL" id="AM902716">
    <property type="protein sequence ID" value="CAP44724.1"/>
    <property type="molecule type" value="Genomic_DNA"/>
</dbReference>
<evidence type="ECO:0000313" key="3">
    <source>
        <dbReference type="Proteomes" id="UP000001225"/>
    </source>
</evidence>
<evidence type="ECO:0000313" key="2">
    <source>
        <dbReference type="EMBL" id="CAP44724.1"/>
    </source>
</evidence>